<reference evidence="1 2" key="1">
    <citation type="submission" date="2019-02" db="EMBL/GenBank/DDBJ databases">
        <title>Deep-cultivation of Planctomycetes and their phenomic and genomic characterization uncovers novel biology.</title>
        <authorList>
            <person name="Wiegand S."/>
            <person name="Jogler M."/>
            <person name="Boedeker C."/>
            <person name="Pinto D."/>
            <person name="Vollmers J."/>
            <person name="Rivas-Marin E."/>
            <person name="Kohn T."/>
            <person name="Peeters S.H."/>
            <person name="Heuer A."/>
            <person name="Rast P."/>
            <person name="Oberbeckmann S."/>
            <person name="Bunk B."/>
            <person name="Jeske O."/>
            <person name="Meyerdierks A."/>
            <person name="Storesund J.E."/>
            <person name="Kallscheuer N."/>
            <person name="Luecker S."/>
            <person name="Lage O.M."/>
            <person name="Pohl T."/>
            <person name="Merkel B.J."/>
            <person name="Hornburger P."/>
            <person name="Mueller R.-W."/>
            <person name="Bruemmer F."/>
            <person name="Labrenz M."/>
            <person name="Spormann A.M."/>
            <person name="Op Den Camp H."/>
            <person name="Overmann J."/>
            <person name="Amann R."/>
            <person name="Jetten M.S.M."/>
            <person name="Mascher T."/>
            <person name="Medema M.H."/>
            <person name="Devos D.P."/>
            <person name="Kaster A.-K."/>
            <person name="Ovreas L."/>
            <person name="Rohde M."/>
            <person name="Galperin M.Y."/>
            <person name="Jogler C."/>
        </authorList>
    </citation>
    <scope>NUCLEOTIDE SEQUENCE [LARGE SCALE GENOMIC DNA]</scope>
    <source>
        <strain evidence="1 2">CA54</strain>
    </source>
</reference>
<dbReference type="AlphaFoldDB" id="A0A5C6BJJ9"/>
<protein>
    <submittedName>
        <fullName evidence="1">2-phospho-L-lactate guanylyltransferase</fullName>
        <ecNumber evidence="1">2.7.7.68</ecNumber>
    </submittedName>
</protein>
<organism evidence="1 2">
    <name type="scientific">Symmachiella macrocystis</name>
    <dbReference type="NCBI Taxonomy" id="2527985"/>
    <lineage>
        <taxon>Bacteria</taxon>
        <taxon>Pseudomonadati</taxon>
        <taxon>Planctomycetota</taxon>
        <taxon>Planctomycetia</taxon>
        <taxon>Planctomycetales</taxon>
        <taxon>Planctomycetaceae</taxon>
        <taxon>Symmachiella</taxon>
    </lineage>
</organism>
<accession>A0A5C6BJJ9</accession>
<dbReference type="OrthoDB" id="9810303at2"/>
<dbReference type="GO" id="GO:0043814">
    <property type="term" value="F:phospholactate guanylyltransferase activity"/>
    <property type="evidence" value="ECO:0007669"/>
    <property type="project" value="UniProtKB-EC"/>
</dbReference>
<dbReference type="SUPFAM" id="SSF53448">
    <property type="entry name" value="Nucleotide-diphospho-sugar transferases"/>
    <property type="match status" value="1"/>
</dbReference>
<dbReference type="Pfam" id="PF09837">
    <property type="entry name" value="DUF2064"/>
    <property type="match status" value="1"/>
</dbReference>
<keyword evidence="2" id="KW-1185">Reference proteome</keyword>
<dbReference type="PANTHER" id="PTHR36529:SF1">
    <property type="entry name" value="GLYCOSYLTRANSFERASE"/>
    <property type="match status" value="1"/>
</dbReference>
<comment type="caution">
    <text evidence="1">The sequence shown here is derived from an EMBL/GenBank/DDBJ whole genome shotgun (WGS) entry which is preliminary data.</text>
</comment>
<dbReference type="PANTHER" id="PTHR36529">
    <property type="entry name" value="SLL1095 PROTEIN"/>
    <property type="match status" value="1"/>
</dbReference>
<dbReference type="EC" id="2.7.7.68" evidence="1"/>
<dbReference type="Gene3D" id="3.90.550.10">
    <property type="entry name" value="Spore Coat Polysaccharide Biosynthesis Protein SpsA, Chain A"/>
    <property type="match status" value="1"/>
</dbReference>
<dbReference type="RefSeq" id="WP_146368977.1">
    <property type="nucleotide sequence ID" value="NZ_SJPP01000001.1"/>
</dbReference>
<proteinExistence type="predicted"/>
<dbReference type="NCBIfam" id="TIGR04282">
    <property type="entry name" value="glyco_like_cofC"/>
    <property type="match status" value="1"/>
</dbReference>
<sequence>MNKLGIFLKQPTAGRVKTRLARDIGDENAAALYEAFIQAVTQRFAATAEHRSLCYAPAEAAAYFEQLAGADYQLWQQPEGDLGARLHGFFAEHLDAAEDRVIVIGSDSPTLPVDFIERGFELLDDAECVVGPAADGGYYLIGMRGRLLPIFAKIAWSGAMVLDQTVSRIIDAGAALAMLPVWYDVDTAEDLRLLRGHVRALRHAQSPLNLDAVARILDKLTDDTY</sequence>
<gene>
    <name evidence="1" type="primary">cofC</name>
    <name evidence="1" type="ORF">CA54_01660</name>
</gene>
<name>A0A5C6BJJ9_9PLAN</name>
<keyword evidence="1" id="KW-0548">Nucleotidyltransferase</keyword>
<dbReference type="EMBL" id="SJPP01000001">
    <property type="protein sequence ID" value="TWU11359.1"/>
    <property type="molecule type" value="Genomic_DNA"/>
</dbReference>
<evidence type="ECO:0000313" key="2">
    <source>
        <dbReference type="Proteomes" id="UP000320735"/>
    </source>
</evidence>
<dbReference type="Proteomes" id="UP000320735">
    <property type="component" value="Unassembled WGS sequence"/>
</dbReference>
<keyword evidence="1" id="KW-0808">Transferase</keyword>
<dbReference type="InterPro" id="IPR018641">
    <property type="entry name" value="Trfase_1_rSAM/seldom-assoc"/>
</dbReference>
<dbReference type="InterPro" id="IPR029044">
    <property type="entry name" value="Nucleotide-diphossugar_trans"/>
</dbReference>
<evidence type="ECO:0000313" key="1">
    <source>
        <dbReference type="EMBL" id="TWU11359.1"/>
    </source>
</evidence>